<dbReference type="InterPro" id="IPR014717">
    <property type="entry name" value="Transl_elong_EF1B/ribsomal_bS6"/>
</dbReference>
<organism evidence="1 2">
    <name type="scientific">Candidatus Wallbacteria bacterium HGW-Wallbacteria-1</name>
    <dbReference type="NCBI Taxonomy" id="2013854"/>
    <lineage>
        <taxon>Bacteria</taxon>
        <taxon>Candidatus Walliibacteriota</taxon>
    </lineage>
</organism>
<sequence>MKMRREVWVVIIVTIALFGTAANAWLNVMGPLLAIERTSKRTAFIKEIIGDVRVRRQLAETLRVREQDLESFLVRMPSRDKYPEFIQRLHEIGNRTGVEVLNTSLEPFSRVNKKGMFEALTLRMPLRGPYRSIRNFVLEVERFNELVRVSNIKLITRGNQDDSDSDLNLEIVFLIYFKIANV</sequence>
<gene>
    <name evidence="1" type="ORF">CVV64_01560</name>
</gene>
<evidence type="ECO:0000313" key="1">
    <source>
        <dbReference type="EMBL" id="PKK92132.1"/>
    </source>
</evidence>
<dbReference type="Proteomes" id="UP000233256">
    <property type="component" value="Unassembled WGS sequence"/>
</dbReference>
<dbReference type="EMBL" id="PGXC01000001">
    <property type="protein sequence ID" value="PKK92132.1"/>
    <property type="molecule type" value="Genomic_DNA"/>
</dbReference>
<accession>A0A2N1PV04</accession>
<dbReference type="Gene3D" id="3.30.70.60">
    <property type="match status" value="1"/>
</dbReference>
<evidence type="ECO:0000313" key="2">
    <source>
        <dbReference type="Proteomes" id="UP000233256"/>
    </source>
</evidence>
<proteinExistence type="predicted"/>
<evidence type="ECO:0008006" key="3">
    <source>
        <dbReference type="Google" id="ProtNLM"/>
    </source>
</evidence>
<comment type="caution">
    <text evidence="1">The sequence shown here is derived from an EMBL/GenBank/DDBJ whole genome shotgun (WGS) entry which is preliminary data.</text>
</comment>
<dbReference type="InterPro" id="IPR007445">
    <property type="entry name" value="PilO"/>
</dbReference>
<dbReference type="Pfam" id="PF04350">
    <property type="entry name" value="PilO"/>
    <property type="match status" value="1"/>
</dbReference>
<protein>
    <recommendedName>
        <fullName evidence="3">Pilus assembly protein PilO</fullName>
    </recommendedName>
</protein>
<reference evidence="1 2" key="1">
    <citation type="journal article" date="2017" name="ISME J.">
        <title>Potential for microbial H2 and metal transformations associated with novel bacteria and archaea in deep terrestrial subsurface sediments.</title>
        <authorList>
            <person name="Hernsdorf A.W."/>
            <person name="Amano Y."/>
            <person name="Miyakawa K."/>
            <person name="Ise K."/>
            <person name="Suzuki Y."/>
            <person name="Anantharaman K."/>
            <person name="Probst A."/>
            <person name="Burstein D."/>
            <person name="Thomas B.C."/>
            <person name="Banfield J.F."/>
        </authorList>
    </citation>
    <scope>NUCLEOTIDE SEQUENCE [LARGE SCALE GENOMIC DNA]</scope>
    <source>
        <strain evidence="1">HGW-Wallbacteria-1</strain>
    </source>
</reference>
<dbReference type="GO" id="GO:0043683">
    <property type="term" value="P:type IV pilus assembly"/>
    <property type="evidence" value="ECO:0007669"/>
    <property type="project" value="InterPro"/>
</dbReference>
<dbReference type="GO" id="GO:0043107">
    <property type="term" value="P:type IV pilus-dependent motility"/>
    <property type="evidence" value="ECO:0007669"/>
    <property type="project" value="InterPro"/>
</dbReference>
<dbReference type="AlphaFoldDB" id="A0A2N1PV04"/>
<name>A0A2N1PV04_9BACT</name>